<reference evidence="3" key="1">
    <citation type="submission" date="2015-02" db="EMBL/GenBank/DDBJ databases">
        <title>Genome sequencing for Strongylocentrotus purpuratus.</title>
        <authorList>
            <person name="Murali S."/>
            <person name="Liu Y."/>
            <person name="Vee V."/>
            <person name="English A."/>
            <person name="Wang M."/>
            <person name="Skinner E."/>
            <person name="Han Y."/>
            <person name="Muzny D.M."/>
            <person name="Worley K.C."/>
            <person name="Gibbs R.A."/>
        </authorList>
    </citation>
    <scope>NUCLEOTIDE SEQUENCE</scope>
</reference>
<organism evidence="2 3">
    <name type="scientific">Strongylocentrotus purpuratus</name>
    <name type="common">Purple sea urchin</name>
    <dbReference type="NCBI Taxonomy" id="7668"/>
    <lineage>
        <taxon>Eukaryota</taxon>
        <taxon>Metazoa</taxon>
        <taxon>Echinodermata</taxon>
        <taxon>Eleutherozoa</taxon>
        <taxon>Echinozoa</taxon>
        <taxon>Echinoidea</taxon>
        <taxon>Euechinoidea</taxon>
        <taxon>Echinacea</taxon>
        <taxon>Camarodonta</taxon>
        <taxon>Echinidea</taxon>
        <taxon>Strongylocentrotidae</taxon>
        <taxon>Strongylocentrotus</taxon>
    </lineage>
</organism>
<keyword evidence="1" id="KW-0812">Transmembrane</keyword>
<name>A0A7M7NSE5_STRPU</name>
<keyword evidence="1" id="KW-0472">Membrane</keyword>
<keyword evidence="1" id="KW-1133">Transmembrane helix</keyword>
<proteinExistence type="predicted"/>
<dbReference type="EnsemblMetazoa" id="XM_030985061">
    <property type="protein sequence ID" value="XP_030840921"/>
    <property type="gene ID" value="LOC115923767"/>
</dbReference>
<dbReference type="InParanoid" id="A0A7M7NSE5"/>
<dbReference type="GeneID" id="115923767"/>
<feature type="transmembrane region" description="Helical" evidence="1">
    <location>
        <begin position="147"/>
        <end position="171"/>
    </location>
</feature>
<evidence type="ECO:0000313" key="2">
    <source>
        <dbReference type="EnsemblMetazoa" id="XP_030840921"/>
    </source>
</evidence>
<sequence length="192" mass="21608">MARGDQFHLRVLITIHESQHTTNFTGINLWKLSAWVALDETNTGKRYDYKEQILDDTQRSQQYVKGEIPAFAVDFGSADPAVACGSAFYICVRFDMDSDYQTEHDRGFELSGLPDNSSLIGCTSTTISEEKCSTVDKPDESPVKPDVWIPLVISTIVLVVVVIIVLAVVYLRRRKKIENPTDCDAHQMTFTE</sequence>
<dbReference type="Proteomes" id="UP000007110">
    <property type="component" value="Unassembled WGS sequence"/>
</dbReference>
<evidence type="ECO:0000313" key="3">
    <source>
        <dbReference type="Proteomes" id="UP000007110"/>
    </source>
</evidence>
<protein>
    <submittedName>
        <fullName evidence="2">Uncharacterized protein</fullName>
    </submittedName>
</protein>
<evidence type="ECO:0000256" key="1">
    <source>
        <dbReference type="SAM" id="Phobius"/>
    </source>
</evidence>
<accession>A0A7M7NSE5</accession>
<dbReference type="KEGG" id="spu:115923767"/>
<dbReference type="AlphaFoldDB" id="A0A7M7NSE5"/>
<reference evidence="2" key="2">
    <citation type="submission" date="2021-01" db="UniProtKB">
        <authorList>
            <consortium name="EnsemblMetazoa"/>
        </authorList>
    </citation>
    <scope>IDENTIFICATION</scope>
</reference>
<dbReference type="RefSeq" id="XP_030840921.1">
    <property type="nucleotide sequence ID" value="XM_030985061.1"/>
</dbReference>
<keyword evidence="3" id="KW-1185">Reference proteome</keyword>